<protein>
    <submittedName>
        <fullName evidence="1">Uncharacterized protein</fullName>
    </submittedName>
</protein>
<gene>
    <name evidence="1" type="ORF">ACJMK2_024484</name>
</gene>
<proteinExistence type="predicted"/>
<name>A0ABD3XE09_SINWO</name>
<keyword evidence="2" id="KW-1185">Reference proteome</keyword>
<dbReference type="AlphaFoldDB" id="A0ABD3XE09"/>
<feature type="non-terminal residue" evidence="1">
    <location>
        <position position="1"/>
    </location>
</feature>
<evidence type="ECO:0000313" key="2">
    <source>
        <dbReference type="Proteomes" id="UP001634394"/>
    </source>
</evidence>
<dbReference type="Proteomes" id="UP001634394">
    <property type="component" value="Unassembled WGS sequence"/>
</dbReference>
<comment type="caution">
    <text evidence="1">The sequence shown here is derived from an EMBL/GenBank/DDBJ whole genome shotgun (WGS) entry which is preliminary data.</text>
</comment>
<feature type="non-terminal residue" evidence="1">
    <location>
        <position position="51"/>
    </location>
</feature>
<evidence type="ECO:0000313" key="1">
    <source>
        <dbReference type="EMBL" id="KAL3884337.1"/>
    </source>
</evidence>
<dbReference type="EMBL" id="JBJQND010000002">
    <property type="protein sequence ID" value="KAL3884337.1"/>
    <property type="molecule type" value="Genomic_DNA"/>
</dbReference>
<accession>A0ABD3XE09</accession>
<sequence>ILSWILIHCRQLFRKQQHLRLSPLLQGVNLVNTQRLHPIHTQRVPVILDLK</sequence>
<reference evidence="1 2" key="1">
    <citation type="submission" date="2024-11" db="EMBL/GenBank/DDBJ databases">
        <title>Chromosome-level genome assembly of the freshwater bivalve Anodonta woodiana.</title>
        <authorList>
            <person name="Chen X."/>
        </authorList>
    </citation>
    <scope>NUCLEOTIDE SEQUENCE [LARGE SCALE GENOMIC DNA]</scope>
    <source>
        <strain evidence="1">MN2024</strain>
        <tissue evidence="1">Gills</tissue>
    </source>
</reference>
<organism evidence="1 2">
    <name type="scientific">Sinanodonta woodiana</name>
    <name type="common">Chinese pond mussel</name>
    <name type="synonym">Anodonta woodiana</name>
    <dbReference type="NCBI Taxonomy" id="1069815"/>
    <lineage>
        <taxon>Eukaryota</taxon>
        <taxon>Metazoa</taxon>
        <taxon>Spiralia</taxon>
        <taxon>Lophotrochozoa</taxon>
        <taxon>Mollusca</taxon>
        <taxon>Bivalvia</taxon>
        <taxon>Autobranchia</taxon>
        <taxon>Heteroconchia</taxon>
        <taxon>Palaeoheterodonta</taxon>
        <taxon>Unionida</taxon>
        <taxon>Unionoidea</taxon>
        <taxon>Unionidae</taxon>
        <taxon>Unioninae</taxon>
        <taxon>Sinanodonta</taxon>
    </lineage>
</organism>